<protein>
    <submittedName>
        <fullName evidence="4">Acyl-protein thioesterase</fullName>
    </submittedName>
</protein>
<evidence type="ECO:0000259" key="3">
    <source>
        <dbReference type="Pfam" id="PF02230"/>
    </source>
</evidence>
<dbReference type="Proteomes" id="UP000781932">
    <property type="component" value="Unassembled WGS sequence"/>
</dbReference>
<dbReference type="InterPro" id="IPR003140">
    <property type="entry name" value="PLipase/COase/thioEstase"/>
</dbReference>
<dbReference type="GO" id="GO:0052689">
    <property type="term" value="F:carboxylic ester hydrolase activity"/>
    <property type="evidence" value="ECO:0007669"/>
    <property type="project" value="TreeGrafter"/>
</dbReference>
<proteinExistence type="inferred from homology"/>
<keyword evidence="5" id="KW-1185">Reference proteome</keyword>
<evidence type="ECO:0000313" key="4">
    <source>
        <dbReference type="EMBL" id="KAF9876060.1"/>
    </source>
</evidence>
<evidence type="ECO:0000256" key="2">
    <source>
        <dbReference type="SAM" id="MobiDB-lite"/>
    </source>
</evidence>
<dbReference type="EMBL" id="JAATWM020000019">
    <property type="protein sequence ID" value="KAF9876060.1"/>
    <property type="molecule type" value="Genomic_DNA"/>
</dbReference>
<gene>
    <name evidence="4" type="ORF">CkaCkLH20_06506</name>
</gene>
<dbReference type="InterPro" id="IPR050565">
    <property type="entry name" value="LYPA1-2/EST-like"/>
</dbReference>
<comment type="similarity">
    <text evidence="1">Belongs to the AB hydrolase superfamily. AB hydrolase 2 family.</text>
</comment>
<dbReference type="Gene3D" id="3.40.50.1820">
    <property type="entry name" value="alpha/beta hydrolase"/>
    <property type="match status" value="1"/>
</dbReference>
<name>A0A9P6LKI2_9PEZI</name>
<reference evidence="4" key="1">
    <citation type="submission" date="2020-03" db="EMBL/GenBank/DDBJ databases">
        <authorList>
            <person name="He L."/>
        </authorList>
    </citation>
    <scope>NUCLEOTIDE SEQUENCE</scope>
    <source>
        <strain evidence="4">CkLH20</strain>
    </source>
</reference>
<dbReference type="GeneID" id="62162297"/>
<feature type="region of interest" description="Disordered" evidence="2">
    <location>
        <begin position="1"/>
        <end position="23"/>
    </location>
</feature>
<dbReference type="AlphaFoldDB" id="A0A9P6LKI2"/>
<dbReference type="Pfam" id="PF02230">
    <property type="entry name" value="Abhydrolase_2"/>
    <property type="match status" value="2"/>
</dbReference>
<evidence type="ECO:0000313" key="5">
    <source>
        <dbReference type="Proteomes" id="UP000781932"/>
    </source>
</evidence>
<sequence>MSESQTTADSPEPPLPLHTFHPPLIVPPLKPPHRQTLIFLHGRGSSARIFAPPFLSAPVESPGEPEEESQRHITTLQYALPHTRFVFPTAPRSRATVYRRSVINQWYDGSGDWEETVLGGAGETVAFLRGLLAEEAAVVGGAGRVVLGGFSQGCAAALLCLLLWESEEPLGGVVGMCGMLPMGGVLGDVLRGADDLVGEEEDDVFASTSPFDDDGDQASASPVLQALNLLREEVGLQKLGRDSESRLEHIPVFLGHGTADENVPVQYGQDASRVLQMMQYDVTFKSYQGLDHWYSTEMMSDVVRFLGQKVACFARSKQNQETTQGH</sequence>
<dbReference type="InterPro" id="IPR029058">
    <property type="entry name" value="AB_hydrolase_fold"/>
</dbReference>
<dbReference type="GO" id="GO:0008474">
    <property type="term" value="F:palmitoyl-(protein) hydrolase activity"/>
    <property type="evidence" value="ECO:0007669"/>
    <property type="project" value="TreeGrafter"/>
</dbReference>
<dbReference type="RefSeq" id="XP_038745521.1">
    <property type="nucleotide sequence ID" value="XM_038889223.1"/>
</dbReference>
<feature type="domain" description="Phospholipase/carboxylesterase/thioesterase" evidence="3">
    <location>
        <begin position="245"/>
        <end position="306"/>
    </location>
</feature>
<organism evidence="4 5">
    <name type="scientific">Colletotrichum karsti</name>
    <dbReference type="NCBI Taxonomy" id="1095194"/>
    <lineage>
        <taxon>Eukaryota</taxon>
        <taxon>Fungi</taxon>
        <taxon>Dikarya</taxon>
        <taxon>Ascomycota</taxon>
        <taxon>Pezizomycotina</taxon>
        <taxon>Sordariomycetes</taxon>
        <taxon>Hypocreomycetidae</taxon>
        <taxon>Glomerellales</taxon>
        <taxon>Glomerellaceae</taxon>
        <taxon>Colletotrichum</taxon>
        <taxon>Colletotrichum boninense species complex</taxon>
    </lineage>
</organism>
<dbReference type="PANTHER" id="PTHR10655">
    <property type="entry name" value="LYSOPHOSPHOLIPASE-RELATED"/>
    <property type="match status" value="1"/>
</dbReference>
<comment type="caution">
    <text evidence="4">The sequence shown here is derived from an EMBL/GenBank/DDBJ whole genome shotgun (WGS) entry which is preliminary data.</text>
</comment>
<evidence type="ECO:0000256" key="1">
    <source>
        <dbReference type="ARBA" id="ARBA00006499"/>
    </source>
</evidence>
<dbReference type="OrthoDB" id="2418081at2759"/>
<dbReference type="GO" id="GO:0005737">
    <property type="term" value="C:cytoplasm"/>
    <property type="evidence" value="ECO:0007669"/>
    <property type="project" value="TreeGrafter"/>
</dbReference>
<dbReference type="SUPFAM" id="SSF53474">
    <property type="entry name" value="alpha/beta-Hydrolases"/>
    <property type="match status" value="1"/>
</dbReference>
<feature type="domain" description="Phospholipase/carboxylesterase/thioesterase" evidence="3">
    <location>
        <begin position="69"/>
        <end position="182"/>
    </location>
</feature>
<accession>A0A9P6LKI2</accession>
<reference evidence="4" key="2">
    <citation type="submission" date="2020-11" db="EMBL/GenBank/DDBJ databases">
        <title>Whole genome sequencing of Colletotrichum sp.</title>
        <authorList>
            <person name="Li H."/>
        </authorList>
    </citation>
    <scope>NUCLEOTIDE SEQUENCE</scope>
    <source>
        <strain evidence="4">CkLH20</strain>
    </source>
</reference>
<dbReference type="PANTHER" id="PTHR10655:SF64">
    <property type="entry name" value="PHOSPHOLIPASE_CARBOXYLESTERASE_THIOESTERASE DOMAIN-CONTAINING PROTEIN"/>
    <property type="match status" value="1"/>
</dbReference>